<evidence type="ECO:0000313" key="1">
    <source>
        <dbReference type="EMBL" id="VVD02642.1"/>
    </source>
</evidence>
<proteinExistence type="predicted"/>
<name>A0A5E4QX96_9NEOP</name>
<dbReference type="EMBL" id="FZQP02006210">
    <property type="protein sequence ID" value="VVD02642.1"/>
    <property type="molecule type" value="Genomic_DNA"/>
</dbReference>
<sequence length="141" mass="16291">MIVRKVNGEYQIEVRNEPTDGQDQTPLKYTIESENNKRKLKKREKQRQNLINAAVKDVWEDPYQPQNCENICLRAYYEAMGILPELQRNANCINQDFVSSNSDDYDDTSSSCASSEVDWEIQFSPPISRYQSTNAASNLNM</sequence>
<dbReference type="Proteomes" id="UP000324832">
    <property type="component" value="Unassembled WGS sequence"/>
</dbReference>
<protein>
    <submittedName>
        <fullName evidence="1">Uncharacterized protein</fullName>
    </submittedName>
</protein>
<keyword evidence="2" id="KW-1185">Reference proteome</keyword>
<accession>A0A5E4QX96</accession>
<dbReference type="AlphaFoldDB" id="A0A5E4QX96"/>
<reference evidence="1 2" key="1">
    <citation type="submission" date="2017-07" db="EMBL/GenBank/DDBJ databases">
        <authorList>
            <person name="Talla V."/>
            <person name="Backstrom N."/>
        </authorList>
    </citation>
    <scope>NUCLEOTIDE SEQUENCE [LARGE SCALE GENOMIC DNA]</scope>
</reference>
<organism evidence="1 2">
    <name type="scientific">Leptidea sinapis</name>
    <dbReference type="NCBI Taxonomy" id="189913"/>
    <lineage>
        <taxon>Eukaryota</taxon>
        <taxon>Metazoa</taxon>
        <taxon>Ecdysozoa</taxon>
        <taxon>Arthropoda</taxon>
        <taxon>Hexapoda</taxon>
        <taxon>Insecta</taxon>
        <taxon>Pterygota</taxon>
        <taxon>Neoptera</taxon>
        <taxon>Endopterygota</taxon>
        <taxon>Lepidoptera</taxon>
        <taxon>Glossata</taxon>
        <taxon>Ditrysia</taxon>
        <taxon>Papilionoidea</taxon>
        <taxon>Pieridae</taxon>
        <taxon>Dismorphiinae</taxon>
        <taxon>Leptidea</taxon>
    </lineage>
</organism>
<evidence type="ECO:0000313" key="2">
    <source>
        <dbReference type="Proteomes" id="UP000324832"/>
    </source>
</evidence>
<gene>
    <name evidence="1" type="ORF">LSINAPIS_LOCUS12809</name>
</gene>